<organism evidence="3 4">
    <name type="scientific">Ectopseudomonas chengduensis</name>
    <dbReference type="NCBI Taxonomy" id="489632"/>
    <lineage>
        <taxon>Bacteria</taxon>
        <taxon>Pseudomonadati</taxon>
        <taxon>Pseudomonadota</taxon>
        <taxon>Gammaproteobacteria</taxon>
        <taxon>Pseudomonadales</taxon>
        <taxon>Pseudomonadaceae</taxon>
        <taxon>Ectopseudomonas</taxon>
    </lineage>
</organism>
<name>A0A1G6MV77_9GAMM</name>
<dbReference type="GeneID" id="83640362"/>
<gene>
    <name evidence="3" type="ORF">SAMN05216576_104231</name>
</gene>
<dbReference type="RefSeq" id="WP_017678093.1">
    <property type="nucleotide sequence ID" value="NZ_FMZQ01000004.1"/>
</dbReference>
<proteinExistence type="predicted"/>
<feature type="signal peptide" evidence="2">
    <location>
        <begin position="1"/>
        <end position="22"/>
    </location>
</feature>
<protein>
    <submittedName>
        <fullName evidence="3">Uncharacterized protein</fullName>
    </submittedName>
</protein>
<sequence>MKNLLTATVLSLSTLLATQACFAEESAAFVAHQQAHQQQPHATATQQAQTASTQNSDQHG</sequence>
<feature type="region of interest" description="Disordered" evidence="1">
    <location>
        <begin position="33"/>
        <end position="60"/>
    </location>
</feature>
<dbReference type="Proteomes" id="UP000199467">
    <property type="component" value="Unassembled WGS sequence"/>
</dbReference>
<evidence type="ECO:0000256" key="1">
    <source>
        <dbReference type="SAM" id="MobiDB-lite"/>
    </source>
</evidence>
<accession>A0A1G6MV77</accession>
<evidence type="ECO:0000313" key="4">
    <source>
        <dbReference type="Proteomes" id="UP000199467"/>
    </source>
</evidence>
<feature type="compositionally biased region" description="Low complexity" evidence="1">
    <location>
        <begin position="33"/>
        <end position="54"/>
    </location>
</feature>
<dbReference type="AlphaFoldDB" id="A0A1G6MV77"/>
<evidence type="ECO:0000256" key="2">
    <source>
        <dbReference type="SAM" id="SignalP"/>
    </source>
</evidence>
<dbReference type="EMBL" id="FMZQ01000004">
    <property type="protein sequence ID" value="SDC59518.1"/>
    <property type="molecule type" value="Genomic_DNA"/>
</dbReference>
<reference evidence="4" key="1">
    <citation type="submission" date="2016-10" db="EMBL/GenBank/DDBJ databases">
        <authorList>
            <person name="Varghese N."/>
            <person name="Submissions S."/>
        </authorList>
    </citation>
    <scope>NUCLEOTIDE SEQUENCE [LARGE SCALE GENOMIC DNA]</scope>
    <source>
        <strain evidence="4">DSM 26382</strain>
    </source>
</reference>
<feature type="chain" id="PRO_5044280457" evidence="2">
    <location>
        <begin position="23"/>
        <end position="60"/>
    </location>
</feature>
<dbReference type="PROSITE" id="PS51257">
    <property type="entry name" value="PROKAR_LIPOPROTEIN"/>
    <property type="match status" value="1"/>
</dbReference>
<evidence type="ECO:0000313" key="3">
    <source>
        <dbReference type="EMBL" id="SDC59518.1"/>
    </source>
</evidence>
<keyword evidence="2" id="KW-0732">Signal</keyword>
<keyword evidence="4" id="KW-1185">Reference proteome</keyword>